<gene>
    <name evidence="3" type="ORF">D3H35_19845</name>
</gene>
<dbReference type="OrthoDB" id="2655161at2"/>
<sequence length="165" mass="18576">MRVPSFEKFQRFTGAAAIFVCGCIVGAAAFNGLANGQLDKAIQRNYELRDQLNDLDSKLRQANQFKSKQTVIKTIRPFIESPQGKTDLDIVTETELKNRLKNDLSIFLGRSIYTIDSDALLARKLLARKIYVDIGGKDYAVSVKTILVVEQELQVWAEAEVHLRT</sequence>
<dbReference type="PROSITE" id="PS51257">
    <property type="entry name" value="PROKAR_LIPOPROTEIN"/>
    <property type="match status" value="1"/>
</dbReference>
<keyword evidence="1" id="KW-0812">Transmembrane</keyword>
<organism evidence="3 4">
    <name type="scientific">Cohnella faecalis</name>
    <dbReference type="NCBI Taxonomy" id="2315694"/>
    <lineage>
        <taxon>Bacteria</taxon>
        <taxon>Bacillati</taxon>
        <taxon>Bacillota</taxon>
        <taxon>Bacilli</taxon>
        <taxon>Bacillales</taxon>
        <taxon>Paenibacillaceae</taxon>
        <taxon>Cohnella</taxon>
    </lineage>
</organism>
<evidence type="ECO:0000259" key="2">
    <source>
        <dbReference type="Pfam" id="PF26347"/>
    </source>
</evidence>
<evidence type="ECO:0000256" key="1">
    <source>
        <dbReference type="SAM" id="Phobius"/>
    </source>
</evidence>
<dbReference type="EMBL" id="QXJM01000039">
    <property type="protein sequence ID" value="RIE02876.1"/>
    <property type="molecule type" value="Genomic_DNA"/>
</dbReference>
<keyword evidence="4" id="KW-1185">Reference proteome</keyword>
<proteinExistence type="predicted"/>
<feature type="domain" description="Sporulation membrane protein YtrI C-terminal" evidence="2">
    <location>
        <begin position="83"/>
        <end position="160"/>
    </location>
</feature>
<dbReference type="Pfam" id="PF26347">
    <property type="entry name" value="YtrI_sporulation"/>
    <property type="match status" value="1"/>
</dbReference>
<feature type="transmembrane region" description="Helical" evidence="1">
    <location>
        <begin position="12"/>
        <end position="34"/>
    </location>
</feature>
<keyword evidence="1" id="KW-1133">Transmembrane helix</keyword>
<dbReference type="AlphaFoldDB" id="A0A398CHZ1"/>
<comment type="caution">
    <text evidence="3">The sequence shown here is derived from an EMBL/GenBank/DDBJ whole genome shotgun (WGS) entry which is preliminary data.</text>
</comment>
<keyword evidence="1" id="KW-0472">Membrane</keyword>
<name>A0A398CHZ1_9BACL</name>
<evidence type="ECO:0000313" key="4">
    <source>
        <dbReference type="Proteomes" id="UP000266340"/>
    </source>
</evidence>
<protein>
    <recommendedName>
        <fullName evidence="2">Sporulation membrane protein YtrI C-terminal domain-containing protein</fullName>
    </recommendedName>
</protein>
<dbReference type="InterPro" id="IPR058620">
    <property type="entry name" value="YtrI_C"/>
</dbReference>
<accession>A0A398CHZ1</accession>
<evidence type="ECO:0000313" key="3">
    <source>
        <dbReference type="EMBL" id="RIE02876.1"/>
    </source>
</evidence>
<dbReference type="Proteomes" id="UP000266340">
    <property type="component" value="Unassembled WGS sequence"/>
</dbReference>
<reference evidence="3 4" key="1">
    <citation type="submission" date="2018-09" db="EMBL/GenBank/DDBJ databases">
        <title>Cohnella cavernae sp. nov., isolated from a karst cave.</title>
        <authorList>
            <person name="Zhu H."/>
        </authorList>
    </citation>
    <scope>NUCLEOTIDE SEQUENCE [LARGE SCALE GENOMIC DNA]</scope>
    <source>
        <strain evidence="3 4">K2E09-144</strain>
    </source>
</reference>
<dbReference type="RefSeq" id="WP_119150905.1">
    <property type="nucleotide sequence ID" value="NZ_JBHSOV010000055.1"/>
</dbReference>